<evidence type="ECO:0000313" key="10">
    <source>
        <dbReference type="EMBL" id="KIO74709.1"/>
    </source>
</evidence>
<dbReference type="SUPFAM" id="SSF56954">
    <property type="entry name" value="Outer membrane efflux proteins (OEP)"/>
    <property type="match status" value="1"/>
</dbReference>
<dbReference type="EMBL" id="JXRA01000146">
    <property type="protein sequence ID" value="KIO74709.1"/>
    <property type="molecule type" value="Genomic_DNA"/>
</dbReference>
<keyword evidence="8" id="KW-0175">Coiled coil</keyword>
<dbReference type="GO" id="GO:1990281">
    <property type="term" value="C:efflux pump complex"/>
    <property type="evidence" value="ECO:0007669"/>
    <property type="project" value="TreeGrafter"/>
</dbReference>
<feature type="coiled-coil region" evidence="8">
    <location>
        <begin position="343"/>
        <end position="395"/>
    </location>
</feature>
<keyword evidence="7" id="KW-0998">Cell outer membrane</keyword>
<keyword evidence="5" id="KW-0812">Transmembrane</keyword>
<dbReference type="GO" id="GO:0009279">
    <property type="term" value="C:cell outer membrane"/>
    <property type="evidence" value="ECO:0007669"/>
    <property type="project" value="UniProtKB-SubCell"/>
</dbReference>
<feature type="chain" id="PRO_5002210287" evidence="9">
    <location>
        <begin position="24"/>
        <end position="441"/>
    </location>
</feature>
<dbReference type="RefSeq" id="WP_041886890.1">
    <property type="nucleotide sequence ID" value="NZ_CP157278.1"/>
</dbReference>
<comment type="similarity">
    <text evidence="2">Belongs to the outer membrane factor (OMF) (TC 1.B.17) family.</text>
</comment>
<evidence type="ECO:0000256" key="4">
    <source>
        <dbReference type="ARBA" id="ARBA00022452"/>
    </source>
</evidence>
<evidence type="ECO:0000256" key="2">
    <source>
        <dbReference type="ARBA" id="ARBA00007613"/>
    </source>
</evidence>
<evidence type="ECO:0000256" key="1">
    <source>
        <dbReference type="ARBA" id="ARBA00004442"/>
    </source>
</evidence>
<evidence type="ECO:0000256" key="3">
    <source>
        <dbReference type="ARBA" id="ARBA00022448"/>
    </source>
</evidence>
<dbReference type="GO" id="GO:0015562">
    <property type="term" value="F:efflux transmembrane transporter activity"/>
    <property type="evidence" value="ECO:0007669"/>
    <property type="project" value="InterPro"/>
</dbReference>
<keyword evidence="3" id="KW-0813">Transport</keyword>
<keyword evidence="9" id="KW-0732">Signal</keyword>
<evidence type="ECO:0000256" key="9">
    <source>
        <dbReference type="SAM" id="SignalP"/>
    </source>
</evidence>
<keyword evidence="4" id="KW-1134">Transmembrane beta strand</keyword>
<dbReference type="PANTHER" id="PTHR30026">
    <property type="entry name" value="OUTER MEMBRANE PROTEIN TOLC"/>
    <property type="match status" value="1"/>
</dbReference>
<keyword evidence="11" id="KW-1185">Reference proteome</keyword>
<organism evidence="10 11">
    <name type="scientific">Pedobacter lusitanus</name>
    <dbReference type="NCBI Taxonomy" id="1503925"/>
    <lineage>
        <taxon>Bacteria</taxon>
        <taxon>Pseudomonadati</taxon>
        <taxon>Bacteroidota</taxon>
        <taxon>Sphingobacteriia</taxon>
        <taxon>Sphingobacteriales</taxon>
        <taxon>Sphingobacteriaceae</taxon>
        <taxon>Pedobacter</taxon>
    </lineage>
</organism>
<evidence type="ECO:0000256" key="5">
    <source>
        <dbReference type="ARBA" id="ARBA00022692"/>
    </source>
</evidence>
<proteinExistence type="inferred from homology"/>
<evidence type="ECO:0000313" key="11">
    <source>
        <dbReference type="Proteomes" id="UP000032049"/>
    </source>
</evidence>
<dbReference type="InterPro" id="IPR051906">
    <property type="entry name" value="TolC-like"/>
</dbReference>
<dbReference type="GO" id="GO:0015288">
    <property type="term" value="F:porin activity"/>
    <property type="evidence" value="ECO:0007669"/>
    <property type="project" value="TreeGrafter"/>
</dbReference>
<dbReference type="PANTHER" id="PTHR30026:SF23">
    <property type="entry name" value="TO APRF-PUTATIVE OUTER MEMBRANE EFFLUX PROTEIN OR SECRETED ALKALINE PHOSPHATASE-RELATED"/>
    <property type="match status" value="1"/>
</dbReference>
<dbReference type="AlphaFoldDB" id="A0A0D0FQG5"/>
<evidence type="ECO:0000256" key="8">
    <source>
        <dbReference type="SAM" id="Coils"/>
    </source>
</evidence>
<evidence type="ECO:0000256" key="7">
    <source>
        <dbReference type="ARBA" id="ARBA00023237"/>
    </source>
</evidence>
<dbReference type="OrthoDB" id="1271612at2"/>
<feature type="signal peptide" evidence="9">
    <location>
        <begin position="1"/>
        <end position="23"/>
    </location>
</feature>
<accession>A0A0D0FQG5</accession>
<dbReference type="Gene3D" id="1.20.1600.10">
    <property type="entry name" value="Outer membrane efflux proteins (OEP)"/>
    <property type="match status" value="1"/>
</dbReference>
<protein>
    <submittedName>
        <fullName evidence="10">Transporter</fullName>
    </submittedName>
</protein>
<sequence length="441" mass="50461">MYYNNKKIVLLLCTIFLFNKAGAQEKTPVSMSLSQIWEKVAANNKTIQMQDLKVKGTVEGIKDAKAERLPEISAEGEYAKISNMPIYENGLFHTPTQFEVVHTSYKFGGSAYFNLYNGNKTNIKIAEEKKENEIAIEQRNLTTSEMKLRATAYFLDLQRSNIFRKLLLKDISDQEKQLEEIKQLLKNGVVLKSDVLRVTLKLSRQKMAMIQLNNDLAIANQKLNILTGLPDETVIQPADNPQDELPVLKPYTAYLSDAMSHSFAYKISEKETELRKLELKNVKANVSFKLGLFANYAYSYPQIFIYPYSVAMYGLGMTGVKASFPISAFYHNTHKTRAAELKYQQQEVEHSDTEDKIRQEVNEAYLRYQESLTRIEVAKENINQATENLRIVNNTYFNQLALVTDLLDADTQLLQTRFDYAAARIAAQLQFYQLQKAIGNL</sequence>
<name>A0A0D0FQG5_9SPHI</name>
<dbReference type="Pfam" id="PF02321">
    <property type="entry name" value="OEP"/>
    <property type="match status" value="2"/>
</dbReference>
<gene>
    <name evidence="10" type="ORF">TH53_24845</name>
</gene>
<dbReference type="STRING" id="1503925.TH53_24845"/>
<dbReference type="Proteomes" id="UP000032049">
    <property type="component" value="Unassembled WGS sequence"/>
</dbReference>
<comment type="caution">
    <text evidence="10">The sequence shown here is derived from an EMBL/GenBank/DDBJ whole genome shotgun (WGS) entry which is preliminary data.</text>
</comment>
<comment type="subcellular location">
    <subcellularLocation>
        <location evidence="1">Cell outer membrane</location>
    </subcellularLocation>
</comment>
<reference evidence="10 11" key="1">
    <citation type="submission" date="2015-01" db="EMBL/GenBank/DDBJ databases">
        <title>Draft genome sequence of Pedobacter sp. NL19 isolated from sludge of an effluent treatment pond in an abandoned uranium mine.</title>
        <authorList>
            <person name="Santos T."/>
            <person name="Caetano T."/>
            <person name="Covas C."/>
            <person name="Cruz A."/>
            <person name="Mendo S."/>
        </authorList>
    </citation>
    <scope>NUCLEOTIDE SEQUENCE [LARGE SCALE GENOMIC DNA]</scope>
    <source>
        <strain evidence="10 11">NL19</strain>
    </source>
</reference>
<dbReference type="InterPro" id="IPR003423">
    <property type="entry name" value="OMP_efflux"/>
</dbReference>
<keyword evidence="6" id="KW-0472">Membrane</keyword>
<evidence type="ECO:0000256" key="6">
    <source>
        <dbReference type="ARBA" id="ARBA00023136"/>
    </source>
</evidence>